<reference evidence="1" key="1">
    <citation type="submission" date="2012-11" db="EMBL/GenBank/DDBJ databases">
        <title>Dependencies among metagenomic species, viruses, plasmids and units of genetic variation.</title>
        <authorList>
            <person name="Nielsen H.B."/>
            <person name="Almeida M."/>
            <person name="Juncker A.S."/>
            <person name="Rasmussen S."/>
            <person name="Li J."/>
            <person name="Sunagawa S."/>
            <person name="Plichta D."/>
            <person name="Gautier L."/>
            <person name="Le Chatelier E."/>
            <person name="Peletier E."/>
            <person name="Bonde I."/>
            <person name="Nielsen T."/>
            <person name="Manichanh C."/>
            <person name="Arumugam M."/>
            <person name="Batto J."/>
            <person name="Santos M.B.Q.D."/>
            <person name="Blom N."/>
            <person name="Borruel N."/>
            <person name="Burgdorf K.S."/>
            <person name="Boumezbeur F."/>
            <person name="Casellas F."/>
            <person name="Dore J."/>
            <person name="Guarner F."/>
            <person name="Hansen T."/>
            <person name="Hildebrand F."/>
            <person name="Kaas R.S."/>
            <person name="Kennedy S."/>
            <person name="Kristiansen K."/>
            <person name="Kultima J.R."/>
            <person name="Leonard P."/>
            <person name="Levenez F."/>
            <person name="Lund O."/>
            <person name="Moumen B."/>
            <person name="Le Paslier D."/>
            <person name="Pons N."/>
            <person name="Pedersen O."/>
            <person name="Prifti E."/>
            <person name="Qin J."/>
            <person name="Raes J."/>
            <person name="Tap J."/>
            <person name="Tims S."/>
            <person name="Ussery D.W."/>
            <person name="Yamada T."/>
            <person name="MetaHit consortium"/>
            <person name="Renault P."/>
            <person name="Sicheritz-Ponten T."/>
            <person name="Bork P."/>
            <person name="Wang J."/>
            <person name="Brunak S."/>
            <person name="Ehrlich S.D."/>
        </authorList>
    </citation>
    <scope>NUCLEOTIDE SEQUENCE [LARGE SCALE GENOMIC DNA]</scope>
</reference>
<dbReference type="AlphaFoldDB" id="R7MVE5"/>
<evidence type="ECO:0000313" key="1">
    <source>
        <dbReference type="EMBL" id="CDF05154.1"/>
    </source>
</evidence>
<gene>
    <name evidence="1" type="ORF">BN715_01427</name>
</gene>
<name>R7MVE5_MEGEL</name>
<dbReference type="Proteomes" id="UP000017908">
    <property type="component" value="Unassembled WGS sequence"/>
</dbReference>
<dbReference type="EMBL" id="CBKE010000226">
    <property type="protein sequence ID" value="CDF05154.1"/>
    <property type="molecule type" value="Genomic_DNA"/>
</dbReference>
<sequence length="223" mass="24458">MFVVAEVLVDFDHRRIDAAGTAAAAGDEERKFIRVQAQGLTAFLPGHRKDILADRIPRIDQDIFALETGSCFFIAQGYAIDEAAQNRIGDARDDVLFLNQCRHTAQAGCQKDRAADETARPDDDVRFEFADDSFCLDQAACRLAQGDEVADGNLPFQAPHIEGNERQAFFRNQCIFQADFGADVEKFSRLDVGNRPGNSNRRVDMAASAASGNNDSTHVPASC</sequence>
<protein>
    <submittedName>
        <fullName evidence="1">Uncharacterized protein</fullName>
    </submittedName>
</protein>
<proteinExistence type="predicted"/>
<comment type="caution">
    <text evidence="1">The sequence shown here is derived from an EMBL/GenBank/DDBJ whole genome shotgun (WGS) entry which is preliminary data.</text>
</comment>
<accession>R7MVE5</accession>
<organism evidence="1">
    <name type="scientific">Megasphaera elsdenii CAG:570</name>
    <dbReference type="NCBI Taxonomy" id="1263087"/>
    <lineage>
        <taxon>Bacteria</taxon>
        <taxon>Bacillati</taxon>
        <taxon>Bacillota</taxon>
        <taxon>Negativicutes</taxon>
        <taxon>Veillonellales</taxon>
        <taxon>Veillonellaceae</taxon>
        <taxon>Megasphaera</taxon>
    </lineage>
</organism>